<keyword evidence="7" id="KW-1185">Reference proteome</keyword>
<evidence type="ECO:0000259" key="5">
    <source>
        <dbReference type="PROSITE" id="PS50943"/>
    </source>
</evidence>
<dbReference type="SUPFAM" id="SSF47413">
    <property type="entry name" value="lambda repressor-like DNA-binding domains"/>
    <property type="match status" value="1"/>
</dbReference>
<dbReference type="Proteomes" id="UP001226691">
    <property type="component" value="Unassembled WGS sequence"/>
</dbReference>
<evidence type="ECO:0000256" key="1">
    <source>
        <dbReference type="ARBA" id="ARBA00023015"/>
    </source>
</evidence>
<reference evidence="6 7" key="1">
    <citation type="submission" date="2023-07" db="EMBL/GenBank/DDBJ databases">
        <title>Functional and genomic diversity of the sorghum phyllosphere microbiome.</title>
        <authorList>
            <person name="Shade A."/>
        </authorList>
    </citation>
    <scope>NUCLEOTIDE SEQUENCE [LARGE SCALE GENOMIC DNA]</scope>
    <source>
        <strain evidence="6 7">SORGH_AS_1207</strain>
    </source>
</reference>
<dbReference type="EMBL" id="JAUTBF010000001">
    <property type="protein sequence ID" value="MDQ1123039.1"/>
    <property type="molecule type" value="Genomic_DNA"/>
</dbReference>
<accession>A0ABU0TTQ1</accession>
<dbReference type="Pfam" id="PF01381">
    <property type="entry name" value="HTH_3"/>
    <property type="match status" value="1"/>
</dbReference>
<dbReference type="PROSITE" id="PS50943">
    <property type="entry name" value="HTH_CROC1"/>
    <property type="match status" value="1"/>
</dbReference>
<name>A0ABU0TTQ1_MICTR</name>
<dbReference type="InterPro" id="IPR010982">
    <property type="entry name" value="Lambda_DNA-bd_dom_sf"/>
</dbReference>
<comment type="caution">
    <text evidence="6">The sequence shown here is derived from an EMBL/GenBank/DDBJ whole genome shotgun (WGS) entry which is preliminary data.</text>
</comment>
<dbReference type="SUPFAM" id="SSF53822">
    <property type="entry name" value="Periplasmic binding protein-like I"/>
    <property type="match status" value="1"/>
</dbReference>
<dbReference type="CDD" id="cd00093">
    <property type="entry name" value="HTH_XRE"/>
    <property type="match status" value="1"/>
</dbReference>
<dbReference type="SMART" id="SM00530">
    <property type="entry name" value="HTH_XRE"/>
    <property type="match status" value="1"/>
</dbReference>
<keyword evidence="3" id="KW-0804">Transcription</keyword>
<keyword evidence="1" id="KW-0805">Transcription regulation</keyword>
<organism evidence="6 7">
    <name type="scientific">Microbacterium trichothecenolyticum</name>
    <name type="common">Aureobacterium trichothecenolyticum</name>
    <dbReference type="NCBI Taxonomy" id="69370"/>
    <lineage>
        <taxon>Bacteria</taxon>
        <taxon>Bacillati</taxon>
        <taxon>Actinomycetota</taxon>
        <taxon>Actinomycetes</taxon>
        <taxon>Micrococcales</taxon>
        <taxon>Microbacteriaceae</taxon>
        <taxon>Microbacterium</taxon>
    </lineage>
</organism>
<evidence type="ECO:0000256" key="4">
    <source>
        <dbReference type="SAM" id="MobiDB-lite"/>
    </source>
</evidence>
<dbReference type="InterPro" id="IPR046335">
    <property type="entry name" value="LacI/GalR-like_sensor"/>
</dbReference>
<protein>
    <submittedName>
        <fullName evidence="6">Transcriptional regulator with XRE-family HTH domain</fullName>
    </submittedName>
</protein>
<gene>
    <name evidence="6" type="ORF">QE412_001612</name>
</gene>
<dbReference type="Gene3D" id="3.40.50.2300">
    <property type="match status" value="3"/>
</dbReference>
<keyword evidence="2" id="KW-0238">DNA-binding</keyword>
<feature type="compositionally biased region" description="Basic residues" evidence="4">
    <location>
        <begin position="461"/>
        <end position="482"/>
    </location>
</feature>
<dbReference type="PANTHER" id="PTHR30146">
    <property type="entry name" value="LACI-RELATED TRANSCRIPTIONAL REPRESSOR"/>
    <property type="match status" value="1"/>
</dbReference>
<evidence type="ECO:0000256" key="2">
    <source>
        <dbReference type="ARBA" id="ARBA00023125"/>
    </source>
</evidence>
<feature type="region of interest" description="Disordered" evidence="4">
    <location>
        <begin position="413"/>
        <end position="500"/>
    </location>
</feature>
<evidence type="ECO:0000313" key="7">
    <source>
        <dbReference type="Proteomes" id="UP001226691"/>
    </source>
</evidence>
<evidence type="ECO:0000256" key="3">
    <source>
        <dbReference type="ARBA" id="ARBA00023163"/>
    </source>
</evidence>
<dbReference type="InterPro" id="IPR001387">
    <property type="entry name" value="Cro/C1-type_HTH"/>
</dbReference>
<sequence>MASTFELTTLGHRIRHHRLSRGLTLDELGALVGVAGSQLSLIENGKREPKLSLLQEIARATETEVTELLSAEPPNRRAALEIELERAQTSPFFRQLGIPAVKVTKGTSDETIEAVLGLHRELQRRERETIASPEEARRANTELRLRMRESANHLPEIERLAEKQLKAAGHGTGALTHRTVSIMAEQLGFELIYVSDLPHSARSVTDLENGRIYLPPASIPGGHGLRSMALQAMAHRLLGHRPPTDYADFLQQRLEINYYAACCLMPETTAVAFLTQAKKDRNLAVEDFRDAFGVTHEAAAMRMTNLMTVHLGIRLHFLRVDDDGAISRVYENDGLPLPTDVTGSVEGQIVCRKFSARSAFDEQQPHHRALPVHRHPRRNLLVLDADRQHERRRLLDHRGGAVRRRALVPRTRDGDPRRLALPRGVVLPPPRHRGRPALAGQGVAERPGAPAHVLTAPPRHVPGRRRRRGVRLPRPARGRLRRGGAAARTTPAEGDELDPREQETAVLQELCLPRPVKRNGGWVRSDDFGGGRGAAHHLVDAGGTRFAMLGGEGHLPSTKERREGFLAGLSDRGFAADDVLIIGENDLLLCGFDGVGWTRQISPTITTVRQDWGEIAARAMEILDTLMSGGDGDRAVIPVELVPGESTRR</sequence>
<dbReference type="Pfam" id="PF13377">
    <property type="entry name" value="Peripla_BP_3"/>
    <property type="match status" value="1"/>
</dbReference>
<dbReference type="Gene3D" id="1.10.260.40">
    <property type="entry name" value="lambda repressor-like DNA-binding domains"/>
    <property type="match status" value="1"/>
</dbReference>
<dbReference type="InterPro" id="IPR028082">
    <property type="entry name" value="Peripla_BP_I"/>
</dbReference>
<feature type="domain" description="HTH cro/C1-type" evidence="5">
    <location>
        <begin position="14"/>
        <end position="68"/>
    </location>
</feature>
<proteinExistence type="predicted"/>
<evidence type="ECO:0000313" key="6">
    <source>
        <dbReference type="EMBL" id="MDQ1123039.1"/>
    </source>
</evidence>
<dbReference type="PANTHER" id="PTHR30146:SF109">
    <property type="entry name" value="HTH-TYPE TRANSCRIPTIONAL REGULATOR GALS"/>
    <property type="match status" value="1"/>
</dbReference>